<sequence>MDRNTRLALLLSFAVMIGWMMYQSQFEPVPGATAPIQPATEGEAENPQSAILEPIEGVESATPTGSAQARPPAELGEKAVEAAPSMEVEERTLRFEKPLYVAEFTNRGAGLLRWELRGYDTGKAAGRQPIAMTTEGEALEITLTT</sequence>
<proteinExistence type="predicted"/>
<dbReference type="AlphaFoldDB" id="X0UB63"/>
<feature type="non-terminal residue" evidence="2">
    <location>
        <position position="145"/>
    </location>
</feature>
<reference evidence="2" key="1">
    <citation type="journal article" date="2014" name="Front. Microbiol.">
        <title>High frequency of phylogenetically diverse reductive dehalogenase-homologous genes in deep subseafloor sedimentary metagenomes.</title>
        <authorList>
            <person name="Kawai M."/>
            <person name="Futagami T."/>
            <person name="Toyoda A."/>
            <person name="Takaki Y."/>
            <person name="Nishi S."/>
            <person name="Hori S."/>
            <person name="Arai W."/>
            <person name="Tsubouchi T."/>
            <person name="Morono Y."/>
            <person name="Uchiyama I."/>
            <person name="Ito T."/>
            <person name="Fujiyama A."/>
            <person name="Inagaki F."/>
            <person name="Takami H."/>
        </authorList>
    </citation>
    <scope>NUCLEOTIDE SEQUENCE</scope>
    <source>
        <strain evidence="2">Expedition CK06-06</strain>
    </source>
</reference>
<evidence type="ECO:0000313" key="2">
    <source>
        <dbReference type="EMBL" id="GAG02800.1"/>
    </source>
</evidence>
<dbReference type="EMBL" id="BARS01029288">
    <property type="protein sequence ID" value="GAG02800.1"/>
    <property type="molecule type" value="Genomic_DNA"/>
</dbReference>
<protein>
    <recommendedName>
        <fullName evidence="3">Membrane protein insertase YidC</fullName>
    </recommendedName>
</protein>
<evidence type="ECO:0000256" key="1">
    <source>
        <dbReference type="SAM" id="MobiDB-lite"/>
    </source>
</evidence>
<feature type="region of interest" description="Disordered" evidence="1">
    <location>
        <begin position="33"/>
        <end position="78"/>
    </location>
</feature>
<gene>
    <name evidence="2" type="ORF">S01H1_45793</name>
</gene>
<evidence type="ECO:0008006" key="3">
    <source>
        <dbReference type="Google" id="ProtNLM"/>
    </source>
</evidence>
<comment type="caution">
    <text evidence="2">The sequence shown here is derived from an EMBL/GenBank/DDBJ whole genome shotgun (WGS) entry which is preliminary data.</text>
</comment>
<name>X0UB63_9ZZZZ</name>
<organism evidence="2">
    <name type="scientific">marine sediment metagenome</name>
    <dbReference type="NCBI Taxonomy" id="412755"/>
    <lineage>
        <taxon>unclassified sequences</taxon>
        <taxon>metagenomes</taxon>
        <taxon>ecological metagenomes</taxon>
    </lineage>
</organism>
<accession>X0UB63</accession>